<dbReference type="Gene3D" id="3.20.20.70">
    <property type="entry name" value="Aldolase class I"/>
    <property type="match status" value="1"/>
</dbReference>
<feature type="active site" description="Schiff-base intermediate with substrate" evidence="4">
    <location>
        <position position="170"/>
    </location>
</feature>
<dbReference type="NCBIfam" id="TIGR01093">
    <property type="entry name" value="aroD"/>
    <property type="match status" value="1"/>
</dbReference>
<dbReference type="InterPro" id="IPR050146">
    <property type="entry name" value="Type-I_3-dehydroquinase"/>
</dbReference>
<feature type="binding site" evidence="4">
    <location>
        <begin position="46"/>
        <end position="48"/>
    </location>
    <ligand>
        <name>3-dehydroquinate</name>
        <dbReference type="ChEBI" id="CHEBI:32364"/>
    </ligand>
</feature>
<evidence type="ECO:0000256" key="1">
    <source>
        <dbReference type="ARBA" id="ARBA00001864"/>
    </source>
</evidence>
<comment type="caution">
    <text evidence="4">Lacks conserved residue(s) required for the propagation of feature annotation.</text>
</comment>
<comment type="function">
    <text evidence="4">Involved in the third step of the chorismate pathway, which leads to the biosynthesis of aromatic amino acids. Catalyzes the cis-dehydration of 3-dehydroquinate (DHQ) and introduces the first double bond of the aromatic ring to yield 3-dehydroshikimate.</text>
</comment>
<feature type="binding site" evidence="4">
    <location>
        <position position="231"/>
    </location>
    <ligand>
        <name>3-dehydroquinate</name>
        <dbReference type="ChEBI" id="CHEBI:32364"/>
    </ligand>
</feature>
<name>A0AAW5ALJ9_9NEIS</name>
<dbReference type="EMBL" id="JAKKDL010000003">
    <property type="protein sequence ID" value="MCF7529296.1"/>
    <property type="molecule type" value="Genomic_DNA"/>
</dbReference>
<dbReference type="Pfam" id="PF01487">
    <property type="entry name" value="DHquinase_I"/>
    <property type="match status" value="1"/>
</dbReference>
<evidence type="ECO:0000313" key="6">
    <source>
        <dbReference type="Proteomes" id="UP001201397"/>
    </source>
</evidence>
<feature type="active site" description="Proton donor/acceptor" evidence="4">
    <location>
        <position position="143"/>
    </location>
</feature>
<dbReference type="GO" id="GO:0008652">
    <property type="term" value="P:amino acid biosynthetic process"/>
    <property type="evidence" value="ECO:0007669"/>
    <property type="project" value="UniProtKB-KW"/>
</dbReference>
<dbReference type="SUPFAM" id="SSF51569">
    <property type="entry name" value="Aldolase"/>
    <property type="match status" value="1"/>
</dbReference>
<dbReference type="InterPro" id="IPR013785">
    <property type="entry name" value="Aldolase_TIM"/>
</dbReference>
<dbReference type="GO" id="GO:0003855">
    <property type="term" value="F:3-dehydroquinate dehydratase activity"/>
    <property type="evidence" value="ECO:0007669"/>
    <property type="project" value="UniProtKB-UniRule"/>
</dbReference>
<comment type="subunit">
    <text evidence="4">Homodimer.</text>
</comment>
<dbReference type="EC" id="4.2.1.10" evidence="4"/>
<feature type="binding site" evidence="4">
    <location>
        <position position="82"/>
    </location>
    <ligand>
        <name>3-dehydroquinate</name>
        <dbReference type="ChEBI" id="CHEBI:32364"/>
    </ligand>
</feature>
<sequence>MKTVHLKHIELGAGVPKIAVPLVAKDSDGLLQAVAAVRRVGADIVEFRADFLENAGNVDFVLAQTALVREALPDTPLLFTFRRSAEGGSFPCSDSDYFALLQRVAVSGLIDMLDIELFAEKAGVQQTIAAAKAAGVAVLLCNHDFQATPPQPEITGRLKSMAELGADVCKIAVMPQSADDVLTLLAATAEARKAIDCPIVTMSMGKLGAISRLAGQTFGSAMTFGTAGQESAPGQIPADKLREILAALSLG</sequence>
<dbReference type="CDD" id="cd00502">
    <property type="entry name" value="DHQase_I"/>
    <property type="match status" value="1"/>
</dbReference>
<keyword evidence="3 4" id="KW-0704">Schiff base</keyword>
<organism evidence="5 6">
    <name type="scientific">Neisseria lisongii</name>
    <dbReference type="NCBI Taxonomy" id="2912188"/>
    <lineage>
        <taxon>Bacteria</taxon>
        <taxon>Pseudomonadati</taxon>
        <taxon>Pseudomonadota</taxon>
        <taxon>Betaproteobacteria</taxon>
        <taxon>Neisseriales</taxon>
        <taxon>Neisseriaceae</taxon>
        <taxon>Neisseria</taxon>
    </lineage>
</organism>
<dbReference type="PANTHER" id="PTHR43699">
    <property type="entry name" value="3-DEHYDROQUINATE DEHYDRATASE"/>
    <property type="match status" value="1"/>
</dbReference>
<dbReference type="GO" id="GO:0009423">
    <property type="term" value="P:chorismate biosynthetic process"/>
    <property type="evidence" value="ECO:0007669"/>
    <property type="project" value="UniProtKB-UniRule"/>
</dbReference>
<dbReference type="HAMAP" id="MF_00214">
    <property type="entry name" value="AroD"/>
    <property type="match status" value="1"/>
</dbReference>
<comment type="pathway">
    <text evidence="4">Metabolic intermediate biosynthesis; chorismate biosynthesis; chorismate from D-erythrose 4-phosphate and phosphoenolpyruvate: step 3/7.</text>
</comment>
<comment type="similarity">
    <text evidence="4">Belongs to the type-I 3-dehydroquinase family.</text>
</comment>
<feature type="binding site" evidence="4">
    <location>
        <position position="212"/>
    </location>
    <ligand>
        <name>3-dehydroquinate</name>
        <dbReference type="ChEBI" id="CHEBI:32364"/>
    </ligand>
</feature>
<dbReference type="AlphaFoldDB" id="A0AAW5ALJ9"/>
<reference evidence="5" key="1">
    <citation type="submission" date="2022-01" db="EMBL/GenBank/DDBJ databases">
        <title>Neisseria sp. ZJ104.</title>
        <authorList>
            <person name="Yang C."/>
        </authorList>
    </citation>
    <scope>NUCLEOTIDE SEQUENCE</scope>
    <source>
        <strain evidence="5">ZJ104</strain>
    </source>
</reference>
<keyword evidence="2 4" id="KW-0456">Lyase</keyword>
<dbReference type="RefSeq" id="WP_237092546.1">
    <property type="nucleotide sequence ID" value="NZ_JAKKDL010000003.1"/>
</dbReference>
<gene>
    <name evidence="4 5" type="primary">aroD</name>
    <name evidence="5" type="ORF">L4H06_03490</name>
</gene>
<dbReference type="PANTHER" id="PTHR43699:SF1">
    <property type="entry name" value="3-DEHYDROQUINATE DEHYDRATASE"/>
    <property type="match status" value="1"/>
</dbReference>
<proteinExistence type="inferred from homology"/>
<dbReference type="GO" id="GO:0046279">
    <property type="term" value="P:3,4-dihydroxybenzoate biosynthetic process"/>
    <property type="evidence" value="ECO:0007669"/>
    <property type="project" value="TreeGrafter"/>
</dbReference>
<dbReference type="InterPro" id="IPR001381">
    <property type="entry name" value="DHquinase_I"/>
</dbReference>
<comment type="caution">
    <text evidence="5">The sequence shown here is derived from an EMBL/GenBank/DDBJ whole genome shotgun (WGS) entry which is preliminary data.</text>
</comment>
<dbReference type="FunFam" id="3.20.20.70:FF:000047">
    <property type="entry name" value="3-dehydroquinate dehydratase"/>
    <property type="match status" value="1"/>
</dbReference>
<evidence type="ECO:0000313" key="5">
    <source>
        <dbReference type="EMBL" id="MCF7529296.1"/>
    </source>
</evidence>
<keyword evidence="4" id="KW-0028">Amino-acid biosynthesis</keyword>
<evidence type="ECO:0000256" key="2">
    <source>
        <dbReference type="ARBA" id="ARBA00023239"/>
    </source>
</evidence>
<comment type="catalytic activity">
    <reaction evidence="1 4">
        <text>3-dehydroquinate = 3-dehydroshikimate + H2O</text>
        <dbReference type="Rhea" id="RHEA:21096"/>
        <dbReference type="ChEBI" id="CHEBI:15377"/>
        <dbReference type="ChEBI" id="CHEBI:16630"/>
        <dbReference type="ChEBI" id="CHEBI:32364"/>
        <dbReference type="EC" id="4.2.1.10"/>
    </reaction>
</comment>
<dbReference type="PROSITE" id="PS01028">
    <property type="entry name" value="DEHYDROQUINASE_I"/>
    <property type="match status" value="1"/>
</dbReference>
<dbReference type="GO" id="GO:0009073">
    <property type="term" value="P:aromatic amino acid family biosynthetic process"/>
    <property type="evidence" value="ECO:0007669"/>
    <property type="project" value="UniProtKB-KW"/>
</dbReference>
<dbReference type="InterPro" id="IPR018508">
    <property type="entry name" value="3-dehydroquinate_DH_AS"/>
</dbReference>
<accession>A0AAW5ALJ9</accession>
<dbReference type="Proteomes" id="UP001201397">
    <property type="component" value="Unassembled WGS sequence"/>
</dbReference>
<feature type="binding site" evidence="4">
    <location>
        <position position="235"/>
    </location>
    <ligand>
        <name>3-dehydroquinate</name>
        <dbReference type="ChEBI" id="CHEBI:32364"/>
    </ligand>
</feature>
<evidence type="ECO:0000256" key="3">
    <source>
        <dbReference type="ARBA" id="ARBA00023270"/>
    </source>
</evidence>
<keyword evidence="4" id="KW-0057">Aromatic amino acid biosynthesis</keyword>
<evidence type="ECO:0000256" key="4">
    <source>
        <dbReference type="HAMAP-Rule" id="MF_00214"/>
    </source>
</evidence>
<protein>
    <recommendedName>
        <fullName evidence="4">3-dehydroquinate dehydratase</fullName>
        <shortName evidence="4">3-dehydroquinase</shortName>
        <ecNumber evidence="4">4.2.1.10</ecNumber>
    </recommendedName>
    <alternativeName>
        <fullName evidence="4">Type I DHQase</fullName>
    </alternativeName>
    <alternativeName>
        <fullName evidence="4">Type I dehydroquinase</fullName>
        <shortName evidence="4">DHQ1</shortName>
    </alternativeName>
</protein>